<dbReference type="Proteomes" id="UP001146120">
    <property type="component" value="Unassembled WGS sequence"/>
</dbReference>
<dbReference type="AlphaFoldDB" id="A0AAV2YF59"/>
<keyword evidence="3" id="KW-0106">Calcium</keyword>
<evidence type="ECO:0000313" key="8">
    <source>
        <dbReference type="Proteomes" id="UP001146120"/>
    </source>
</evidence>
<dbReference type="InterPro" id="IPR001464">
    <property type="entry name" value="Annexin"/>
</dbReference>
<dbReference type="GO" id="GO:0005544">
    <property type="term" value="F:calcium-dependent phospholipid binding"/>
    <property type="evidence" value="ECO:0007669"/>
    <property type="project" value="UniProtKB-KW"/>
</dbReference>
<feature type="region of interest" description="Disordered" evidence="6">
    <location>
        <begin position="722"/>
        <end position="760"/>
    </location>
</feature>
<gene>
    <name evidence="7" type="ORF">N0F65_012521</name>
</gene>
<comment type="caution">
    <text evidence="7">The sequence shown here is derived from an EMBL/GenBank/DDBJ whole genome shotgun (WGS) entry which is preliminary data.</text>
</comment>
<keyword evidence="8" id="KW-1185">Reference proteome</keyword>
<keyword evidence="2" id="KW-0677">Repeat</keyword>
<accession>A0AAV2YF59</accession>
<reference evidence="7" key="2">
    <citation type="journal article" date="2023" name="Microbiol Resour">
        <title>Decontamination and Annotation of the Draft Genome Sequence of the Oomycete Lagenidium giganteum ARSEF 373.</title>
        <authorList>
            <person name="Morgan W.R."/>
            <person name="Tartar A."/>
        </authorList>
    </citation>
    <scope>NUCLEOTIDE SEQUENCE</scope>
    <source>
        <strain evidence="7">ARSEF 373</strain>
    </source>
</reference>
<evidence type="ECO:0000256" key="1">
    <source>
        <dbReference type="ARBA" id="ARBA00007831"/>
    </source>
</evidence>
<dbReference type="PANTHER" id="PTHR10502:SF102">
    <property type="entry name" value="ANNEXIN B11"/>
    <property type="match status" value="1"/>
</dbReference>
<organism evidence="7 8">
    <name type="scientific">Lagenidium giganteum</name>
    <dbReference type="NCBI Taxonomy" id="4803"/>
    <lineage>
        <taxon>Eukaryota</taxon>
        <taxon>Sar</taxon>
        <taxon>Stramenopiles</taxon>
        <taxon>Oomycota</taxon>
        <taxon>Peronosporomycetes</taxon>
        <taxon>Pythiales</taxon>
        <taxon>Pythiaceae</taxon>
    </lineage>
</organism>
<dbReference type="FunFam" id="1.10.220.10:FF:000002">
    <property type="entry name" value="Annexin"/>
    <property type="match status" value="2"/>
</dbReference>
<dbReference type="EMBL" id="DAKRPA010000375">
    <property type="protein sequence ID" value="DAZ92850.1"/>
    <property type="molecule type" value="Genomic_DNA"/>
</dbReference>
<evidence type="ECO:0000256" key="6">
    <source>
        <dbReference type="SAM" id="MobiDB-lite"/>
    </source>
</evidence>
<protein>
    <recommendedName>
        <fullName evidence="9">Annexin</fullName>
    </recommendedName>
</protein>
<comment type="similarity">
    <text evidence="1">Belongs to the annexin family.</text>
</comment>
<feature type="region of interest" description="Disordered" evidence="6">
    <location>
        <begin position="33"/>
        <end position="53"/>
    </location>
</feature>
<dbReference type="GO" id="GO:0001786">
    <property type="term" value="F:phosphatidylserine binding"/>
    <property type="evidence" value="ECO:0007669"/>
    <property type="project" value="TreeGrafter"/>
</dbReference>
<evidence type="ECO:0008006" key="9">
    <source>
        <dbReference type="Google" id="ProtNLM"/>
    </source>
</evidence>
<evidence type="ECO:0000313" key="7">
    <source>
        <dbReference type="EMBL" id="DAZ92850.1"/>
    </source>
</evidence>
<evidence type="ECO:0000256" key="3">
    <source>
        <dbReference type="ARBA" id="ARBA00022837"/>
    </source>
</evidence>
<proteinExistence type="inferred from homology"/>
<feature type="non-terminal residue" evidence="7">
    <location>
        <position position="1057"/>
    </location>
</feature>
<dbReference type="GO" id="GO:0005509">
    <property type="term" value="F:calcium ion binding"/>
    <property type="evidence" value="ECO:0007669"/>
    <property type="project" value="InterPro"/>
</dbReference>
<feature type="compositionally biased region" description="Basic and acidic residues" evidence="6">
    <location>
        <begin position="723"/>
        <end position="734"/>
    </location>
</feature>
<feature type="non-terminal residue" evidence="7">
    <location>
        <position position="1"/>
    </location>
</feature>
<dbReference type="Pfam" id="PF00191">
    <property type="entry name" value="Annexin"/>
    <property type="match status" value="11"/>
</dbReference>
<dbReference type="SUPFAM" id="SSF47874">
    <property type="entry name" value="Annexin"/>
    <property type="match status" value="3"/>
</dbReference>
<feature type="compositionally biased region" description="Polar residues" evidence="6">
    <location>
        <begin position="735"/>
        <end position="760"/>
    </location>
</feature>
<dbReference type="InterPro" id="IPR018502">
    <property type="entry name" value="Annexin_repeat"/>
</dbReference>
<dbReference type="PROSITE" id="PS51897">
    <property type="entry name" value="ANNEXIN_2"/>
    <property type="match status" value="10"/>
</dbReference>
<dbReference type="SMART" id="SM00335">
    <property type="entry name" value="ANX"/>
    <property type="match status" value="11"/>
</dbReference>
<dbReference type="InterPro" id="IPR037104">
    <property type="entry name" value="Annexin_sf"/>
</dbReference>
<dbReference type="PANTHER" id="PTHR10502">
    <property type="entry name" value="ANNEXIN"/>
    <property type="match status" value="1"/>
</dbReference>
<dbReference type="PRINTS" id="PR00196">
    <property type="entry name" value="ANNEXIN"/>
</dbReference>
<dbReference type="GO" id="GO:0005737">
    <property type="term" value="C:cytoplasm"/>
    <property type="evidence" value="ECO:0007669"/>
    <property type="project" value="TreeGrafter"/>
</dbReference>
<sequence>FGGLATKILFTQFDQHPQLRHAGRAPARFTGLRSPHSGIRLGSDKQPPSSSLHSATMLSIYPASTHDVYKKVKITYSSAIDSACEEIKKACDGIGTDEKALIKVIGSRSPDERTKIALRYKDMFNKDLIDVVRSETSGDFGFLLRLITMPLPQTESYILYKATDGIGTTEQLIYPVMMGRSNEEMSILKKAYFEKYNKDLAVVLNSELSGDYKKVILAALNEPLVEYKSSFHTKAKAEEDAEKLYKVGEGKWGTDEEPFIKIVLSSPPQYLELLDKTYSEKYGHGIVKAIEKEFSGYAEKALKFFVRLTLEPWVLLAEHLENTMAGLGTDERSLSAFLVRYHSYLPKVKPVFESTYKISLRERVHGDTNGDYRELLLNKAKTPAIKMSATQLGIYQPTAFDVHKKIKLHFTPAIDAACERIMKACKGFGTDEDTLIKILGGMAPQERDLVAYRYKELYNTDLSDLMKSETSGDFGYLLQLISVPLPVAECYVLYKACKGMGTTERDLWPVIMGRSNDEIDILKRTYFNTYNKDLAVLMNDEISGDFKKAIMAALQAPMVEYKASFHTQAKAEEDAEKLYKAGVGKWGTDEETFIKILLTSSPKYLALLDSVYKLKYGHDIKAAIEKEFSGDAMRSLLYFYGISTNPIEFIAEHLESTMKGLGTDEQGLSATLVRYQPLLPQIKVAYEKKYKTTLKKRIEGETSGDYRKLLIEILDAPAGAPYSDDRRIENRSHSESCSTRRSTLQTAPRSKQQPSKQQANMSNLFNIYPRSVHDVYNKAKLQYTPAIDSACEQIMKACKGLGTDEQALIDVLGSKSPEDRSLIAYRYKELYKKELKDLLKSETSGDFGYLLQLVSVPLPEAEAYVLYHACKGAGTSEQLVYPIIMGRTNEEMTILRKAFFDLYNKDLAVLLDSELSGDFRKAVMAALQSPMVEYNSSFHTKAKAEEDAEKLYKAGQGKWGTDEETFIKLLVSSPPKHLAHMNEIYLKKHNNGIKVAVEKEFSGDAKKALLYFVRLSLEPAEFLAEHFESTMKGFGTDEKGLSAALVRYHAYLPAVRN</sequence>
<reference evidence="7" key="1">
    <citation type="submission" date="2022-11" db="EMBL/GenBank/DDBJ databases">
        <authorList>
            <person name="Morgan W.R."/>
            <person name="Tartar A."/>
        </authorList>
    </citation>
    <scope>NUCLEOTIDE SEQUENCE</scope>
    <source>
        <strain evidence="7">ARSEF 373</strain>
    </source>
</reference>
<dbReference type="Gene3D" id="1.10.220.10">
    <property type="entry name" value="Annexin"/>
    <property type="match status" value="11"/>
</dbReference>
<evidence type="ECO:0000256" key="5">
    <source>
        <dbReference type="ARBA" id="ARBA00023302"/>
    </source>
</evidence>
<dbReference type="GO" id="GO:0005886">
    <property type="term" value="C:plasma membrane"/>
    <property type="evidence" value="ECO:0007669"/>
    <property type="project" value="TreeGrafter"/>
</dbReference>
<name>A0AAV2YF59_9STRA</name>
<keyword evidence="4" id="KW-0041">Annexin</keyword>
<keyword evidence="5" id="KW-0111">Calcium/phospholipid-binding</keyword>
<evidence type="ECO:0000256" key="4">
    <source>
        <dbReference type="ARBA" id="ARBA00023216"/>
    </source>
</evidence>
<evidence type="ECO:0000256" key="2">
    <source>
        <dbReference type="ARBA" id="ARBA00022737"/>
    </source>
</evidence>